<evidence type="ECO:0000256" key="3">
    <source>
        <dbReference type="ARBA" id="ARBA00022553"/>
    </source>
</evidence>
<dbReference type="PANTHER" id="PTHR24421">
    <property type="entry name" value="NITRATE/NITRITE SENSOR PROTEIN NARX-RELATED"/>
    <property type="match status" value="1"/>
</dbReference>
<feature type="transmembrane region" description="Helical" evidence="9">
    <location>
        <begin position="97"/>
        <end position="115"/>
    </location>
</feature>
<dbReference type="EC" id="2.7.13.3" evidence="2"/>
<dbReference type="InterPro" id="IPR036890">
    <property type="entry name" value="HATPase_C_sf"/>
</dbReference>
<keyword evidence="4" id="KW-0808">Transferase</keyword>
<dbReference type="AlphaFoldDB" id="A0A8J3PSU8"/>
<feature type="transmembrane region" description="Helical" evidence="9">
    <location>
        <begin position="147"/>
        <end position="167"/>
    </location>
</feature>
<dbReference type="Proteomes" id="UP000630097">
    <property type="component" value="Unassembled WGS sequence"/>
</dbReference>
<keyword evidence="7" id="KW-0067">ATP-binding</keyword>
<protein>
    <recommendedName>
        <fullName evidence="2">histidine kinase</fullName>
        <ecNumber evidence="2">2.7.13.3</ecNumber>
    </recommendedName>
</protein>
<keyword evidence="3" id="KW-0597">Phosphoprotein</keyword>
<sequence length="396" mass="41662">MTPQVRHGWRRLGQVTGLMVMAVLGIIDLRFGMLQLYDDAGRLLSLIRVGLAVVTVLVWLPAHPQGSRRLPTLALLVAAASIVVTGATMAVGFGATGVWGFAETCGLFASLYVVARRAAPRPAVGAVLALGLALIVLPSRGVTDDSYLIAALLLSLGAAGATAGGAYMRYLDHGRERALAAVRAEQRAEFARELHDFIAHHVTGIVVQAQGARFIAEQDPRRVILALEQIEQAGAETMNSMRRMVGVLRDPDAAPDAPLAPLAGLADLDSLLAGFNGSGAPAARLHVDGDLNVVPVEVSTTAYRVVMEALTNTRRHADGARSVDVQVFRGPEWLFVRVTDDGAAPRAAAPRGQQRYGLIGLTERVRTLGGRISAGPGAAGGWVVDAALPLNQGVAR</sequence>
<dbReference type="InterPro" id="IPR050482">
    <property type="entry name" value="Sensor_HK_TwoCompSys"/>
</dbReference>
<dbReference type="Gene3D" id="3.30.565.10">
    <property type="entry name" value="Histidine kinase-like ATPase, C-terminal domain"/>
    <property type="match status" value="1"/>
</dbReference>
<dbReference type="CDD" id="cd16917">
    <property type="entry name" value="HATPase_UhpB-NarQ-NarX-like"/>
    <property type="match status" value="1"/>
</dbReference>
<dbReference type="PANTHER" id="PTHR24421:SF10">
    <property type="entry name" value="NITRATE_NITRITE SENSOR PROTEIN NARQ"/>
    <property type="match status" value="1"/>
</dbReference>
<keyword evidence="5" id="KW-0547">Nucleotide-binding</keyword>
<dbReference type="SUPFAM" id="SSF55874">
    <property type="entry name" value="ATPase domain of HSP90 chaperone/DNA topoisomerase II/histidine kinase"/>
    <property type="match status" value="1"/>
</dbReference>
<keyword evidence="9" id="KW-0812">Transmembrane</keyword>
<organism evidence="11 12">
    <name type="scientific">Planotetraspora kaengkrachanensis</name>
    <dbReference type="NCBI Taxonomy" id="575193"/>
    <lineage>
        <taxon>Bacteria</taxon>
        <taxon>Bacillati</taxon>
        <taxon>Actinomycetota</taxon>
        <taxon>Actinomycetes</taxon>
        <taxon>Streptosporangiales</taxon>
        <taxon>Streptosporangiaceae</taxon>
        <taxon>Planotetraspora</taxon>
    </lineage>
</organism>
<feature type="domain" description="Signal transduction histidine kinase subgroup 3 dimerisation and phosphoacceptor" evidence="10">
    <location>
        <begin position="187"/>
        <end position="252"/>
    </location>
</feature>
<evidence type="ECO:0000313" key="12">
    <source>
        <dbReference type="Proteomes" id="UP000630097"/>
    </source>
</evidence>
<keyword evidence="6" id="KW-0418">Kinase</keyword>
<feature type="transmembrane region" description="Helical" evidence="9">
    <location>
        <begin position="43"/>
        <end position="60"/>
    </location>
</feature>
<evidence type="ECO:0000256" key="9">
    <source>
        <dbReference type="SAM" id="Phobius"/>
    </source>
</evidence>
<dbReference type="GO" id="GO:0016020">
    <property type="term" value="C:membrane"/>
    <property type="evidence" value="ECO:0007669"/>
    <property type="project" value="InterPro"/>
</dbReference>
<evidence type="ECO:0000313" key="11">
    <source>
        <dbReference type="EMBL" id="GIG79428.1"/>
    </source>
</evidence>
<dbReference type="Pfam" id="PF07730">
    <property type="entry name" value="HisKA_3"/>
    <property type="match status" value="1"/>
</dbReference>
<evidence type="ECO:0000256" key="5">
    <source>
        <dbReference type="ARBA" id="ARBA00022741"/>
    </source>
</evidence>
<evidence type="ECO:0000259" key="10">
    <source>
        <dbReference type="Pfam" id="PF07730"/>
    </source>
</evidence>
<keyword evidence="8" id="KW-0902">Two-component regulatory system</keyword>
<reference evidence="11 12" key="1">
    <citation type="submission" date="2021-01" db="EMBL/GenBank/DDBJ databases">
        <title>Whole genome shotgun sequence of Planotetraspora kaengkrachanensis NBRC 104272.</title>
        <authorList>
            <person name="Komaki H."/>
            <person name="Tamura T."/>
        </authorList>
    </citation>
    <scope>NUCLEOTIDE SEQUENCE [LARGE SCALE GENOMIC DNA]</scope>
    <source>
        <strain evidence="11 12">NBRC 104272</strain>
    </source>
</reference>
<comment type="caution">
    <text evidence="11">The sequence shown here is derived from an EMBL/GenBank/DDBJ whole genome shotgun (WGS) entry which is preliminary data.</text>
</comment>
<evidence type="ECO:0000256" key="4">
    <source>
        <dbReference type="ARBA" id="ARBA00022679"/>
    </source>
</evidence>
<dbReference type="GO" id="GO:0046983">
    <property type="term" value="F:protein dimerization activity"/>
    <property type="evidence" value="ECO:0007669"/>
    <property type="project" value="InterPro"/>
</dbReference>
<dbReference type="InterPro" id="IPR011712">
    <property type="entry name" value="Sig_transdc_His_kin_sub3_dim/P"/>
</dbReference>
<dbReference type="RefSeq" id="WP_239114946.1">
    <property type="nucleotide sequence ID" value="NZ_BAABHH010000016.1"/>
</dbReference>
<dbReference type="GO" id="GO:0005524">
    <property type="term" value="F:ATP binding"/>
    <property type="evidence" value="ECO:0007669"/>
    <property type="project" value="UniProtKB-KW"/>
</dbReference>
<feature type="transmembrane region" description="Helical" evidence="9">
    <location>
        <begin position="122"/>
        <end position="141"/>
    </location>
</feature>
<keyword evidence="9" id="KW-1133">Transmembrane helix</keyword>
<keyword evidence="12" id="KW-1185">Reference proteome</keyword>
<accession>A0A8J3PSU8</accession>
<comment type="catalytic activity">
    <reaction evidence="1">
        <text>ATP + protein L-histidine = ADP + protein N-phospho-L-histidine.</text>
        <dbReference type="EC" id="2.7.13.3"/>
    </reaction>
</comment>
<feature type="transmembrane region" description="Helical" evidence="9">
    <location>
        <begin position="12"/>
        <end position="31"/>
    </location>
</feature>
<dbReference type="Gene3D" id="1.20.5.1930">
    <property type="match status" value="1"/>
</dbReference>
<gene>
    <name evidence="11" type="ORF">Pka01_25550</name>
</gene>
<feature type="transmembrane region" description="Helical" evidence="9">
    <location>
        <begin position="72"/>
        <end position="91"/>
    </location>
</feature>
<evidence type="ECO:0000256" key="6">
    <source>
        <dbReference type="ARBA" id="ARBA00022777"/>
    </source>
</evidence>
<name>A0A8J3PSU8_9ACTN</name>
<evidence type="ECO:0000256" key="2">
    <source>
        <dbReference type="ARBA" id="ARBA00012438"/>
    </source>
</evidence>
<dbReference type="GO" id="GO:0000155">
    <property type="term" value="F:phosphorelay sensor kinase activity"/>
    <property type="evidence" value="ECO:0007669"/>
    <property type="project" value="InterPro"/>
</dbReference>
<evidence type="ECO:0000256" key="8">
    <source>
        <dbReference type="ARBA" id="ARBA00023012"/>
    </source>
</evidence>
<evidence type="ECO:0000256" key="7">
    <source>
        <dbReference type="ARBA" id="ARBA00022840"/>
    </source>
</evidence>
<evidence type="ECO:0000256" key="1">
    <source>
        <dbReference type="ARBA" id="ARBA00000085"/>
    </source>
</evidence>
<proteinExistence type="predicted"/>
<dbReference type="EMBL" id="BONV01000009">
    <property type="protein sequence ID" value="GIG79428.1"/>
    <property type="molecule type" value="Genomic_DNA"/>
</dbReference>
<keyword evidence="9" id="KW-0472">Membrane</keyword>